<evidence type="ECO:0000256" key="5">
    <source>
        <dbReference type="ARBA" id="ARBA00023002"/>
    </source>
</evidence>
<keyword evidence="4" id="KW-0223">Dioxygenase</keyword>
<organism evidence="8 9">
    <name type="scientific">Pseudopithomyces chartarum</name>
    <dbReference type="NCBI Taxonomy" id="1892770"/>
    <lineage>
        <taxon>Eukaryota</taxon>
        <taxon>Fungi</taxon>
        <taxon>Dikarya</taxon>
        <taxon>Ascomycota</taxon>
        <taxon>Pezizomycotina</taxon>
        <taxon>Dothideomycetes</taxon>
        <taxon>Pleosporomycetidae</taxon>
        <taxon>Pleosporales</taxon>
        <taxon>Massarineae</taxon>
        <taxon>Didymosphaeriaceae</taxon>
        <taxon>Pseudopithomyces</taxon>
    </lineage>
</organism>
<evidence type="ECO:0000313" key="9">
    <source>
        <dbReference type="Proteomes" id="UP001280581"/>
    </source>
</evidence>
<dbReference type="EMBL" id="WVTA01000007">
    <property type="protein sequence ID" value="KAK3208657.1"/>
    <property type="molecule type" value="Genomic_DNA"/>
</dbReference>
<reference evidence="8 9" key="1">
    <citation type="submission" date="2021-02" db="EMBL/GenBank/DDBJ databases">
        <title>Genome assembly of Pseudopithomyces chartarum.</title>
        <authorList>
            <person name="Jauregui R."/>
            <person name="Singh J."/>
            <person name="Voisey C."/>
        </authorList>
    </citation>
    <scope>NUCLEOTIDE SEQUENCE [LARGE SCALE GENOMIC DNA]</scope>
    <source>
        <strain evidence="8 9">AGR01</strain>
    </source>
</reference>
<evidence type="ECO:0000256" key="6">
    <source>
        <dbReference type="ARBA" id="ARBA00023004"/>
    </source>
</evidence>
<sequence length="373" mass="43303">MRRPAQQTEALPDLRYPPHIEATPRIVEDAAHGRVLELEWHSDIEGYGSDHRTRHSLDWLRRALNTEVDLRGGVRHDDRVLWDRDTITANNKWVDCSDWMKADDVLFDSLTHLNRYGLLFLRNVPESEQSVVDIASRIGTLKDTFYGRTWDVRSKPKAENIAYTPQFLGLHMDLLYTSNPPHLQLLHSLRARTPGGESFFSDSFHAAKKLHDASQTHFKTLCNFPVTYHYHHPTHHYHYTRPTIELYPYPKYSEPTNLALHRVNWSPPFQGPFEARIGTSSPALRNYLAASHAYEKLLSADENLFEYRLNEGECVIFDNRRVLHARRAFDATKGERWLKGAYVDDDVFFSKLRVLEERFTGKWAADGVVRPAL</sequence>
<dbReference type="PANTHER" id="PTHR10696:SF25">
    <property type="entry name" value="OXIDOREDUCTASE AIM17-RELATED"/>
    <property type="match status" value="1"/>
</dbReference>
<comment type="cofactor">
    <cofactor evidence="1">
        <name>Fe(2+)</name>
        <dbReference type="ChEBI" id="CHEBI:29033"/>
    </cofactor>
</comment>
<protein>
    <recommendedName>
        <fullName evidence="7">TauD/TfdA-like domain-containing protein</fullName>
    </recommendedName>
</protein>
<keyword evidence="3" id="KW-0479">Metal-binding</keyword>
<comment type="similarity">
    <text evidence="2">Belongs to the gamma-BBH/TMLD family.</text>
</comment>
<dbReference type="Pfam" id="PF02668">
    <property type="entry name" value="TauD"/>
    <property type="match status" value="1"/>
</dbReference>
<keyword evidence="9" id="KW-1185">Reference proteome</keyword>
<dbReference type="InterPro" id="IPR042098">
    <property type="entry name" value="TauD-like_sf"/>
</dbReference>
<dbReference type="GO" id="GO:0005739">
    <property type="term" value="C:mitochondrion"/>
    <property type="evidence" value="ECO:0007669"/>
    <property type="project" value="TreeGrafter"/>
</dbReference>
<evidence type="ECO:0000256" key="2">
    <source>
        <dbReference type="ARBA" id="ARBA00008654"/>
    </source>
</evidence>
<dbReference type="AlphaFoldDB" id="A0AAN6RIP6"/>
<dbReference type="SUPFAM" id="SSF51197">
    <property type="entry name" value="Clavaminate synthase-like"/>
    <property type="match status" value="1"/>
</dbReference>
<keyword evidence="5" id="KW-0560">Oxidoreductase</keyword>
<dbReference type="FunFam" id="3.60.130.10:FF:000058">
    <property type="entry name" value="Uncharacterized protein"/>
    <property type="match status" value="1"/>
</dbReference>
<name>A0AAN6RIP6_9PLEO</name>
<dbReference type="GO" id="GO:0045329">
    <property type="term" value="P:carnitine biosynthetic process"/>
    <property type="evidence" value="ECO:0007669"/>
    <property type="project" value="TreeGrafter"/>
</dbReference>
<proteinExistence type="inferred from homology"/>
<accession>A0AAN6RIP6</accession>
<dbReference type="PANTHER" id="PTHR10696">
    <property type="entry name" value="GAMMA-BUTYROBETAINE HYDROXYLASE-RELATED"/>
    <property type="match status" value="1"/>
</dbReference>
<evidence type="ECO:0000256" key="4">
    <source>
        <dbReference type="ARBA" id="ARBA00022964"/>
    </source>
</evidence>
<evidence type="ECO:0000256" key="3">
    <source>
        <dbReference type="ARBA" id="ARBA00022723"/>
    </source>
</evidence>
<comment type="caution">
    <text evidence="8">The sequence shown here is derived from an EMBL/GenBank/DDBJ whole genome shotgun (WGS) entry which is preliminary data.</text>
</comment>
<dbReference type="GO" id="GO:0051213">
    <property type="term" value="F:dioxygenase activity"/>
    <property type="evidence" value="ECO:0007669"/>
    <property type="project" value="UniProtKB-KW"/>
</dbReference>
<feature type="domain" description="TauD/TfdA-like" evidence="7">
    <location>
        <begin position="94"/>
        <end position="342"/>
    </location>
</feature>
<gene>
    <name evidence="8" type="ORF">GRF29_77g1516459</name>
</gene>
<dbReference type="Gene3D" id="3.60.130.10">
    <property type="entry name" value="Clavaminate synthase-like"/>
    <property type="match status" value="1"/>
</dbReference>
<evidence type="ECO:0000256" key="1">
    <source>
        <dbReference type="ARBA" id="ARBA00001954"/>
    </source>
</evidence>
<dbReference type="Proteomes" id="UP001280581">
    <property type="component" value="Unassembled WGS sequence"/>
</dbReference>
<evidence type="ECO:0000313" key="8">
    <source>
        <dbReference type="EMBL" id="KAK3208657.1"/>
    </source>
</evidence>
<evidence type="ECO:0000259" key="7">
    <source>
        <dbReference type="Pfam" id="PF02668"/>
    </source>
</evidence>
<dbReference type="GO" id="GO:0046872">
    <property type="term" value="F:metal ion binding"/>
    <property type="evidence" value="ECO:0007669"/>
    <property type="project" value="UniProtKB-KW"/>
</dbReference>
<dbReference type="InterPro" id="IPR003819">
    <property type="entry name" value="TauD/TfdA-like"/>
</dbReference>
<dbReference type="InterPro" id="IPR050411">
    <property type="entry name" value="AlphaKG_dependent_hydroxylases"/>
</dbReference>
<keyword evidence="6" id="KW-0408">Iron</keyword>